<sequence>MAVPESSVAGSVGITTPETSEASSTGETFPESVTTYEAMGSKASFTFMVGISAILWILL</sequence>
<keyword evidence="3" id="KW-1185">Reference proteome</keyword>
<protein>
    <submittedName>
        <fullName evidence="2">Uncharacterized protein</fullName>
    </submittedName>
</protein>
<name>G3B1J3_CANTC</name>
<dbReference type="AlphaFoldDB" id="G3B1J3"/>
<evidence type="ECO:0000256" key="1">
    <source>
        <dbReference type="SAM" id="MobiDB-lite"/>
    </source>
</evidence>
<evidence type="ECO:0000313" key="3">
    <source>
        <dbReference type="Proteomes" id="UP000000707"/>
    </source>
</evidence>
<reference evidence="2 3" key="1">
    <citation type="journal article" date="2011" name="Proc. Natl. Acad. Sci. U.S.A.">
        <title>Comparative genomics of xylose-fermenting fungi for enhanced biofuel production.</title>
        <authorList>
            <person name="Wohlbach D.J."/>
            <person name="Kuo A."/>
            <person name="Sato T.K."/>
            <person name="Potts K.M."/>
            <person name="Salamov A.A."/>
            <person name="LaButti K.M."/>
            <person name="Sun H."/>
            <person name="Clum A."/>
            <person name="Pangilinan J.L."/>
            <person name="Lindquist E.A."/>
            <person name="Lucas S."/>
            <person name="Lapidus A."/>
            <person name="Jin M."/>
            <person name="Gunawan C."/>
            <person name="Balan V."/>
            <person name="Dale B.E."/>
            <person name="Jeffries T.W."/>
            <person name="Zinkel R."/>
            <person name="Barry K.W."/>
            <person name="Grigoriev I.V."/>
            <person name="Gasch A.P."/>
        </authorList>
    </citation>
    <scope>NUCLEOTIDE SEQUENCE [LARGE SCALE GENOMIC DNA]</scope>
    <source>
        <strain evidence="3">ATCC 10573 / BCRC 21748 / CBS 615 / JCM 9827 / NBRC 10315 / NRRL Y-1498 / VKM Y-70</strain>
    </source>
</reference>
<feature type="compositionally biased region" description="Polar residues" evidence="1">
    <location>
        <begin position="13"/>
        <end position="30"/>
    </location>
</feature>
<feature type="region of interest" description="Disordered" evidence="1">
    <location>
        <begin position="1"/>
        <end position="30"/>
    </location>
</feature>
<organism evidence="3">
    <name type="scientific">Candida tenuis (strain ATCC 10573 / BCRC 21748 / CBS 615 / JCM 9827 / NBRC 10315 / NRRL Y-1498 / VKM Y-70)</name>
    <name type="common">Yeast</name>
    <name type="synonym">Yamadazyma tenuis</name>
    <dbReference type="NCBI Taxonomy" id="590646"/>
    <lineage>
        <taxon>Eukaryota</taxon>
        <taxon>Fungi</taxon>
        <taxon>Dikarya</taxon>
        <taxon>Ascomycota</taxon>
        <taxon>Saccharomycotina</taxon>
        <taxon>Pichiomycetes</taxon>
        <taxon>Debaryomycetaceae</taxon>
        <taxon>Yamadazyma</taxon>
    </lineage>
</organism>
<dbReference type="HOGENOM" id="CLU_2960542_0_0_1"/>
<dbReference type="EMBL" id="GL996515">
    <property type="protein sequence ID" value="EGV64458.1"/>
    <property type="molecule type" value="Genomic_DNA"/>
</dbReference>
<accession>G3B1J3</accession>
<evidence type="ECO:0000313" key="2">
    <source>
        <dbReference type="EMBL" id="EGV64458.1"/>
    </source>
</evidence>
<dbReference type="Proteomes" id="UP000000707">
    <property type="component" value="Unassembled WGS sequence"/>
</dbReference>
<proteinExistence type="predicted"/>
<gene>
    <name evidence="2" type="ORF">CANTEDRAFT_113213</name>
</gene>